<accession>A0A5B0WZB5</accession>
<sequence>MALCCLVACGGGGGGGGGVTLASGDQDEDPVVLEIPIAFVRRPIPDEPPDLRDPLAFNPGAELILRERASPTAENIDMTRQIRSIVAEELDTKAAELAVDIKGLESAFDGKTIVFAARVVPEPVAANLDASTWNLWQLDVETQQVSYVMPSRIQRNEGMESGGAQDIAPHFLPDDRIVFSSTRQIASQARQLNEGRAQIFSALDEDRRSPAAVLHIYDPRSRGEELQQISFNLSHDLDPTVLADGDILFSRWNNTISDHISLFRIAPSGARLAPVYGFHSQNAGTEGARIVFTQARELDDGRLASVVRDVAAESLGGEIVLIDSANFADNDQPLWQNRGAAEGAQESLTETAVRSDQQLSPGGQYGSVYPLRDGTGRLLVTWSECRVVDEAVILAPGDTPAAGDLAPCSLQTGNTRLAPPLYGAWVYDPAADTQKPVVLAREGFWISEVITAENRDFPDVRGLEANYSADLALQGLGQLLIGSVYDIDGTDTSPQGIANHARPGTDAFRQRPARFLRLVTPVPLPDPDVYAIPNYAVGVSGGFGFREILGYVPVEPDGSVTVILPADRPFSFDILDQRGRRIGARHNFWLQLAPGETRQCAGCHDHGSGLPHGLPDSQAPSANPGARAVSGGSIGFPATNTDLLFAPEAGATMAETWDFHMPSANPAAAARELNTAPAYTDRWSASRFSPEATIADRFYDAAWTDIPPERSILARGFDATQAPRSVINYPDHIQPIWERTRTPVADAAGVLHERCVSCHASTVDMPLPAGQLDLTAAPSDIEPNHPVSYRELLSNDNEQWLDGGGAVADRLRTCTSIDADGNSVVTTQSVSVAATMRAGSANASTGFFNCFEGGSCGRADAPPLPDNCVEDGEPVPATRNTVNHSGLLSEAELNLISEWLDIGAQFFNNPFDSRLQD</sequence>
<dbReference type="InterPro" id="IPR009056">
    <property type="entry name" value="Cyt_c-like_dom"/>
</dbReference>
<feature type="domain" description="Cytochrome c" evidence="5">
    <location>
        <begin position="574"/>
        <end position="684"/>
    </location>
</feature>
<keyword evidence="1 3" id="KW-0479">Metal-binding</keyword>
<keyword evidence="7" id="KW-1185">Reference proteome</keyword>
<evidence type="ECO:0000313" key="7">
    <source>
        <dbReference type="Proteomes" id="UP000323708"/>
    </source>
</evidence>
<dbReference type="GO" id="GO:0009055">
    <property type="term" value="F:electron transfer activity"/>
    <property type="evidence" value="ECO:0007669"/>
    <property type="project" value="InterPro"/>
</dbReference>
<dbReference type="Pfam" id="PF18582">
    <property type="entry name" value="HZS_alpha"/>
    <property type="match status" value="1"/>
</dbReference>
<evidence type="ECO:0000256" key="4">
    <source>
        <dbReference type="SAM" id="MobiDB-lite"/>
    </source>
</evidence>
<evidence type="ECO:0000256" key="3">
    <source>
        <dbReference type="PROSITE-ProRule" id="PRU00433"/>
    </source>
</evidence>
<comment type="caution">
    <text evidence="6">The sequence shown here is derived from an EMBL/GenBank/DDBJ whole genome shotgun (WGS) entry which is preliminary data.</text>
</comment>
<dbReference type="EMBL" id="VTUX01000003">
    <property type="protein sequence ID" value="KAA1192393.1"/>
    <property type="molecule type" value="Genomic_DNA"/>
</dbReference>
<evidence type="ECO:0000313" key="6">
    <source>
        <dbReference type="EMBL" id="KAA1192393.1"/>
    </source>
</evidence>
<gene>
    <name evidence="6" type="ORF">F0M18_06875</name>
</gene>
<feature type="region of interest" description="Disordered" evidence="4">
    <location>
        <begin position="609"/>
        <end position="628"/>
    </location>
</feature>
<name>A0A5B0WZB5_9GAMM</name>
<evidence type="ECO:0000256" key="2">
    <source>
        <dbReference type="ARBA" id="ARBA00023004"/>
    </source>
</evidence>
<dbReference type="PROSITE" id="PS51007">
    <property type="entry name" value="CYTC"/>
    <property type="match status" value="1"/>
</dbReference>
<evidence type="ECO:0000256" key="1">
    <source>
        <dbReference type="ARBA" id="ARBA00022723"/>
    </source>
</evidence>
<dbReference type="GO" id="GO:0020037">
    <property type="term" value="F:heme binding"/>
    <property type="evidence" value="ECO:0007669"/>
    <property type="project" value="InterPro"/>
</dbReference>
<keyword evidence="3" id="KW-0349">Heme</keyword>
<dbReference type="InterPro" id="IPR040698">
    <property type="entry name" value="HZS_alpha_mid"/>
</dbReference>
<dbReference type="InterPro" id="IPR011042">
    <property type="entry name" value="6-blade_b-propeller_TolB-like"/>
</dbReference>
<reference evidence="6 7" key="1">
    <citation type="submission" date="2019-09" db="EMBL/GenBank/DDBJ databases">
        <authorList>
            <person name="Chen X.-Y."/>
        </authorList>
    </citation>
    <scope>NUCLEOTIDE SEQUENCE [LARGE SCALE GENOMIC DNA]</scope>
    <source>
        <strain evidence="6 7">NY5</strain>
    </source>
</reference>
<evidence type="ECO:0000259" key="5">
    <source>
        <dbReference type="PROSITE" id="PS51007"/>
    </source>
</evidence>
<dbReference type="SUPFAM" id="SSF82171">
    <property type="entry name" value="DPP6 N-terminal domain-like"/>
    <property type="match status" value="1"/>
</dbReference>
<dbReference type="Proteomes" id="UP000323708">
    <property type="component" value="Unassembled WGS sequence"/>
</dbReference>
<dbReference type="Gene3D" id="2.120.10.30">
    <property type="entry name" value="TolB, C-terminal domain"/>
    <property type="match status" value="1"/>
</dbReference>
<proteinExistence type="predicted"/>
<organism evidence="6 7">
    <name type="scientific">Pseudohalioglobus sediminis</name>
    <dbReference type="NCBI Taxonomy" id="2606449"/>
    <lineage>
        <taxon>Bacteria</taxon>
        <taxon>Pseudomonadati</taxon>
        <taxon>Pseudomonadota</taxon>
        <taxon>Gammaproteobacteria</taxon>
        <taxon>Cellvibrionales</taxon>
        <taxon>Halieaceae</taxon>
        <taxon>Pseudohalioglobus</taxon>
    </lineage>
</organism>
<dbReference type="GO" id="GO:0046872">
    <property type="term" value="F:metal ion binding"/>
    <property type="evidence" value="ECO:0007669"/>
    <property type="project" value="UniProtKB-KW"/>
</dbReference>
<dbReference type="RefSeq" id="WP_149610685.1">
    <property type="nucleotide sequence ID" value="NZ_VTUX01000003.1"/>
</dbReference>
<keyword evidence="2 3" id="KW-0408">Iron</keyword>
<dbReference type="AlphaFoldDB" id="A0A5B0WZB5"/>
<protein>
    <recommendedName>
        <fullName evidence="5">Cytochrome c domain-containing protein</fullName>
    </recommendedName>
</protein>